<dbReference type="KEGG" id="slac:SKTS_07800"/>
<dbReference type="Pfam" id="PF01875">
    <property type="entry name" value="Memo"/>
    <property type="match status" value="1"/>
</dbReference>
<dbReference type="RefSeq" id="WP_173060684.1">
    <property type="nucleotide sequence ID" value="NZ_AP022853.1"/>
</dbReference>
<accession>A0A6F8V8A9</accession>
<sequence>MNQIRPAAVAGAFYPGESGVLMHDVKAMLAAAQAHPSGARTTPPKALIVPHAGYIYSGPIAASAYAQLIPARATIRRVVLLGPVHRVAVRGLALPGSVDSFETPLGIVPLDRQAMDSIADLPQVVDSPPAHAWEHSLEVQLPFLQQVLDDFSLVPLAVGDATPQEVAQVLERLWGGEETVIVISSDLSHYLPYDVAKRVDHGTAQAILALDAPVSHEQACGGTPVNGLLLAARHHRLAAQLLDLRNSGDTAGDRDRVVGYGAFAFFENRGHEH</sequence>
<dbReference type="Proteomes" id="UP000502260">
    <property type="component" value="Chromosome"/>
</dbReference>
<comment type="similarity">
    <text evidence="1 2">Belongs to the MEMO1 family.</text>
</comment>
<evidence type="ECO:0000313" key="3">
    <source>
        <dbReference type="EMBL" id="BCB25894.1"/>
    </source>
</evidence>
<dbReference type="CDD" id="cd07361">
    <property type="entry name" value="MEMO_like"/>
    <property type="match status" value="1"/>
</dbReference>
<dbReference type="InterPro" id="IPR002737">
    <property type="entry name" value="MEMO1_fam"/>
</dbReference>
<organism evidence="3 4">
    <name type="scientific">Sulfurimicrobium lacus</name>
    <dbReference type="NCBI Taxonomy" id="2715678"/>
    <lineage>
        <taxon>Bacteria</taxon>
        <taxon>Pseudomonadati</taxon>
        <taxon>Pseudomonadota</taxon>
        <taxon>Betaproteobacteria</taxon>
        <taxon>Nitrosomonadales</taxon>
        <taxon>Sulfuricellaceae</taxon>
        <taxon>Sulfurimicrobium</taxon>
    </lineage>
</organism>
<dbReference type="HAMAP" id="MF_00055">
    <property type="entry name" value="MEMO1"/>
    <property type="match status" value="1"/>
</dbReference>
<dbReference type="Gene3D" id="3.40.830.10">
    <property type="entry name" value="LigB-like"/>
    <property type="match status" value="1"/>
</dbReference>
<dbReference type="NCBIfam" id="TIGR04336">
    <property type="entry name" value="AmmeMemoSam_B"/>
    <property type="match status" value="1"/>
</dbReference>
<reference evidence="4" key="1">
    <citation type="submission" date="2020-03" db="EMBL/GenBank/DDBJ databases">
        <title>Complete genome sequence of sulfur-oxidizing bacterium skT11.</title>
        <authorList>
            <person name="Kanda M."/>
            <person name="Kojima H."/>
            <person name="Fukui M."/>
        </authorList>
    </citation>
    <scope>NUCLEOTIDE SEQUENCE [LARGE SCALE GENOMIC DNA]</scope>
    <source>
        <strain evidence="4">skT11</strain>
    </source>
</reference>
<proteinExistence type="inferred from homology"/>
<name>A0A6F8V8A9_9PROT</name>
<protein>
    <recommendedName>
        <fullName evidence="2">MEMO1 family protein SKTS_07800</fullName>
    </recommendedName>
</protein>
<gene>
    <name evidence="3" type="ORF">SKTS_07800</name>
</gene>
<evidence type="ECO:0000256" key="2">
    <source>
        <dbReference type="HAMAP-Rule" id="MF_00055"/>
    </source>
</evidence>
<dbReference type="PANTHER" id="PTHR11060:SF0">
    <property type="entry name" value="PROTEIN MEMO1"/>
    <property type="match status" value="1"/>
</dbReference>
<dbReference type="PANTHER" id="PTHR11060">
    <property type="entry name" value="PROTEIN MEMO1"/>
    <property type="match status" value="1"/>
</dbReference>
<evidence type="ECO:0000313" key="4">
    <source>
        <dbReference type="Proteomes" id="UP000502260"/>
    </source>
</evidence>
<dbReference type="EMBL" id="AP022853">
    <property type="protein sequence ID" value="BCB25894.1"/>
    <property type="molecule type" value="Genomic_DNA"/>
</dbReference>
<keyword evidence="4" id="KW-1185">Reference proteome</keyword>
<dbReference type="AlphaFoldDB" id="A0A6F8V8A9"/>
<evidence type="ECO:0000256" key="1">
    <source>
        <dbReference type="ARBA" id="ARBA00006315"/>
    </source>
</evidence>